<evidence type="ECO:0000256" key="1">
    <source>
        <dbReference type="SAM" id="MobiDB-lite"/>
    </source>
</evidence>
<evidence type="ECO:0000313" key="3">
    <source>
        <dbReference type="Proteomes" id="UP001152622"/>
    </source>
</evidence>
<keyword evidence="3" id="KW-1185">Reference proteome</keyword>
<dbReference type="AlphaFoldDB" id="A0A9Q1EBL0"/>
<accession>A0A9Q1EBL0</accession>
<reference evidence="2" key="1">
    <citation type="journal article" date="2023" name="Science">
        <title>Genome structures resolve the early diversification of teleost fishes.</title>
        <authorList>
            <person name="Parey E."/>
            <person name="Louis A."/>
            <person name="Montfort J."/>
            <person name="Bouchez O."/>
            <person name="Roques C."/>
            <person name="Iampietro C."/>
            <person name="Lluch J."/>
            <person name="Castinel A."/>
            <person name="Donnadieu C."/>
            <person name="Desvignes T."/>
            <person name="Floi Bucao C."/>
            <person name="Jouanno E."/>
            <person name="Wen M."/>
            <person name="Mejri S."/>
            <person name="Dirks R."/>
            <person name="Jansen H."/>
            <person name="Henkel C."/>
            <person name="Chen W.J."/>
            <person name="Zahm M."/>
            <person name="Cabau C."/>
            <person name="Klopp C."/>
            <person name="Thompson A.W."/>
            <person name="Robinson-Rechavi M."/>
            <person name="Braasch I."/>
            <person name="Lecointre G."/>
            <person name="Bobe J."/>
            <person name="Postlethwait J.H."/>
            <person name="Berthelot C."/>
            <person name="Roest Crollius H."/>
            <person name="Guiguen Y."/>
        </authorList>
    </citation>
    <scope>NUCLEOTIDE SEQUENCE</scope>
    <source>
        <strain evidence="2">WJC10195</strain>
    </source>
</reference>
<organism evidence="2 3">
    <name type="scientific">Synaphobranchus kaupii</name>
    <name type="common">Kaup's arrowtooth eel</name>
    <dbReference type="NCBI Taxonomy" id="118154"/>
    <lineage>
        <taxon>Eukaryota</taxon>
        <taxon>Metazoa</taxon>
        <taxon>Chordata</taxon>
        <taxon>Craniata</taxon>
        <taxon>Vertebrata</taxon>
        <taxon>Euteleostomi</taxon>
        <taxon>Actinopterygii</taxon>
        <taxon>Neopterygii</taxon>
        <taxon>Teleostei</taxon>
        <taxon>Anguilliformes</taxon>
        <taxon>Synaphobranchidae</taxon>
        <taxon>Synaphobranchus</taxon>
    </lineage>
</organism>
<evidence type="ECO:0000313" key="2">
    <source>
        <dbReference type="EMBL" id="KAJ8335843.1"/>
    </source>
</evidence>
<feature type="region of interest" description="Disordered" evidence="1">
    <location>
        <begin position="193"/>
        <end position="217"/>
    </location>
</feature>
<dbReference type="OrthoDB" id="8926847at2759"/>
<name>A0A9Q1EBL0_SYNKA</name>
<protein>
    <recommendedName>
        <fullName evidence="4">Secretory calcium-binding phosphoprotein 5</fullName>
    </recommendedName>
</protein>
<dbReference type="Proteomes" id="UP001152622">
    <property type="component" value="Chromosome 20"/>
</dbReference>
<sequence>MSDLLQTLDPVLLGVKKESSVTMKTAIACLCFASTICAAPMTSLYDYLPQIGPPRLPSQPPQRSTNYAAPALPAQQPGLGAPISMEIVFPPRFPSQATAGQQPGSAFPSQAFIKYKFPKVPGRQSMEIFYPYDLIQQQQMMPNVPQMPSLPNVPQLPQIPNIPNFFPYGFMPPTVPQLNNNMFPNFGVQQQLPQEPVQAQQPAAQPAQAGLNGPAAP</sequence>
<proteinExistence type="predicted"/>
<evidence type="ECO:0008006" key="4">
    <source>
        <dbReference type="Google" id="ProtNLM"/>
    </source>
</evidence>
<comment type="caution">
    <text evidence="2">The sequence shown here is derived from an EMBL/GenBank/DDBJ whole genome shotgun (WGS) entry which is preliminary data.</text>
</comment>
<dbReference type="EMBL" id="JAINUF010000020">
    <property type="protein sequence ID" value="KAJ8335843.1"/>
    <property type="molecule type" value="Genomic_DNA"/>
</dbReference>
<gene>
    <name evidence="2" type="ORF">SKAU_G00391850</name>
</gene>